<evidence type="ECO:0000256" key="6">
    <source>
        <dbReference type="ARBA" id="ARBA00022989"/>
    </source>
</evidence>
<feature type="transmembrane region" description="Helical" evidence="9">
    <location>
        <begin position="79"/>
        <end position="97"/>
    </location>
</feature>
<accession>A0A7X0C5F5</accession>
<evidence type="ECO:0000259" key="10">
    <source>
        <dbReference type="SMART" id="SM00387"/>
    </source>
</evidence>
<evidence type="ECO:0000256" key="4">
    <source>
        <dbReference type="ARBA" id="ARBA00022692"/>
    </source>
</evidence>
<evidence type="ECO:0000256" key="1">
    <source>
        <dbReference type="ARBA" id="ARBA00004651"/>
    </source>
</evidence>
<dbReference type="Gene3D" id="1.20.5.1930">
    <property type="match status" value="1"/>
</dbReference>
<dbReference type="Proteomes" id="UP000583800">
    <property type="component" value="Unassembled WGS sequence"/>
</dbReference>
<evidence type="ECO:0000313" key="12">
    <source>
        <dbReference type="Proteomes" id="UP000583800"/>
    </source>
</evidence>
<keyword evidence="2" id="KW-1003">Cell membrane</keyword>
<keyword evidence="3" id="KW-0808">Transferase</keyword>
<evidence type="ECO:0000313" key="11">
    <source>
        <dbReference type="EMBL" id="MBB6347426.1"/>
    </source>
</evidence>
<keyword evidence="5 11" id="KW-0418">Kinase</keyword>
<dbReference type="GO" id="GO:0005886">
    <property type="term" value="C:plasma membrane"/>
    <property type="evidence" value="ECO:0007669"/>
    <property type="project" value="UniProtKB-SubCell"/>
</dbReference>
<protein>
    <submittedName>
        <fullName evidence="11">Signal transduction histidine kinase</fullName>
    </submittedName>
</protein>
<dbReference type="InterPro" id="IPR050482">
    <property type="entry name" value="Sensor_HK_TwoCompSys"/>
</dbReference>
<dbReference type="RefSeq" id="WP_221496449.1">
    <property type="nucleotide sequence ID" value="NZ_JACHJB010000002.1"/>
</dbReference>
<comment type="subcellular location">
    <subcellularLocation>
        <location evidence="1">Cell membrane</location>
        <topology evidence="1">Multi-pass membrane protein</topology>
    </subcellularLocation>
</comment>
<feature type="domain" description="Histidine kinase/HSP90-like ATPase" evidence="10">
    <location>
        <begin position="528"/>
        <end position="618"/>
    </location>
</feature>
<keyword evidence="4 9" id="KW-0812">Transmembrane</keyword>
<evidence type="ECO:0000256" key="7">
    <source>
        <dbReference type="ARBA" id="ARBA00023012"/>
    </source>
</evidence>
<evidence type="ECO:0000256" key="2">
    <source>
        <dbReference type="ARBA" id="ARBA00022475"/>
    </source>
</evidence>
<proteinExistence type="predicted"/>
<keyword evidence="7" id="KW-0902">Two-component regulatory system</keyword>
<dbReference type="SUPFAM" id="SSF55874">
    <property type="entry name" value="ATPase domain of HSP90 chaperone/DNA topoisomerase II/histidine kinase"/>
    <property type="match status" value="1"/>
</dbReference>
<dbReference type="InterPro" id="IPR003594">
    <property type="entry name" value="HATPase_dom"/>
</dbReference>
<keyword evidence="8 9" id="KW-0472">Membrane</keyword>
<dbReference type="InterPro" id="IPR036890">
    <property type="entry name" value="HATPase_C_sf"/>
</dbReference>
<feature type="transmembrane region" description="Helical" evidence="9">
    <location>
        <begin position="6"/>
        <end position="30"/>
    </location>
</feature>
<keyword evidence="12" id="KW-1185">Reference proteome</keyword>
<dbReference type="SMART" id="SM00387">
    <property type="entry name" value="HATPase_c"/>
    <property type="match status" value="1"/>
</dbReference>
<evidence type="ECO:0000256" key="5">
    <source>
        <dbReference type="ARBA" id="ARBA00022777"/>
    </source>
</evidence>
<dbReference type="PANTHER" id="PTHR24421:SF37">
    <property type="entry name" value="SENSOR HISTIDINE KINASE NARS"/>
    <property type="match status" value="1"/>
</dbReference>
<feature type="transmembrane region" description="Helical" evidence="9">
    <location>
        <begin position="152"/>
        <end position="175"/>
    </location>
</feature>
<dbReference type="Pfam" id="PF07730">
    <property type="entry name" value="HisKA_3"/>
    <property type="match status" value="1"/>
</dbReference>
<sequence>MGFQAAVDTFIVTNGAIGLSLAFAGVLLAWKRPRNLVGWLMLAAAVTQAGTAAGAGLWAVGMAYGWPEGVLRTLITFALYSWPWSISLCLPLILLFFPDGRPPSPRWAWLVYVTVLTAPLFVIEMGASPSGLAPGPAGTGYLTLPFHDDLQVLWTVTEIRGVALILAALAGLVVRYRRGGEQERRQLLWLLLAVLLVAAVMLVWGVLETGPALILLAIPLIPIAVAVAILRHGLLDIRLVISRTVLYGLLTAGVVGAYALLVAVLGSAGLGDSVIATVLIAVAFNPVRVWLQRIVDRLLYGDRADPARALSRIGNRLTDPAPGLAGVVAALCEVLRLPFAALRSGEVERAAHGTAPELLHTVPLIYEGGRVGELIIGLRPGENAVAPADARILELLAVPLAVAVHATSLSAELQHNRERIVVAREDERRRLRRDLHDGLGPTLTGVVYRADAAGNVIAEDPVRAKELILMLRSELTAAIADIRRLVYGLRPPSLDELGLVGALRQQAEQMSLTVSIRASEDLSALPAAVEVAAYRIVTEALTNVARHAGASSAQVDLTVRDRLRIEVRDNGGNGDGGGWRPGVGLRSMRERAEELGGTCRIGPGPNGGCVVALIPLAVTP</sequence>
<dbReference type="PANTHER" id="PTHR24421">
    <property type="entry name" value="NITRATE/NITRITE SENSOR PROTEIN NARX-RELATED"/>
    <property type="match status" value="1"/>
</dbReference>
<feature type="transmembrane region" description="Helical" evidence="9">
    <location>
        <begin position="246"/>
        <end position="268"/>
    </location>
</feature>
<evidence type="ECO:0000256" key="3">
    <source>
        <dbReference type="ARBA" id="ARBA00022679"/>
    </source>
</evidence>
<keyword evidence="6 9" id="KW-1133">Transmembrane helix</keyword>
<dbReference type="EMBL" id="JACHJB010000002">
    <property type="protein sequence ID" value="MBB6347426.1"/>
    <property type="molecule type" value="Genomic_DNA"/>
</dbReference>
<feature type="transmembrane region" description="Helical" evidence="9">
    <location>
        <begin position="37"/>
        <end position="59"/>
    </location>
</feature>
<evidence type="ECO:0000256" key="9">
    <source>
        <dbReference type="SAM" id="Phobius"/>
    </source>
</evidence>
<feature type="transmembrane region" description="Helical" evidence="9">
    <location>
        <begin position="109"/>
        <end position="132"/>
    </location>
</feature>
<organism evidence="11 12">
    <name type="scientific">Nonomuraea muscovyensis</name>
    <dbReference type="NCBI Taxonomy" id="1124761"/>
    <lineage>
        <taxon>Bacteria</taxon>
        <taxon>Bacillati</taxon>
        <taxon>Actinomycetota</taxon>
        <taxon>Actinomycetes</taxon>
        <taxon>Streptosporangiales</taxon>
        <taxon>Streptosporangiaceae</taxon>
        <taxon>Nonomuraea</taxon>
    </lineage>
</organism>
<dbReference type="InterPro" id="IPR011712">
    <property type="entry name" value="Sig_transdc_His_kin_sub3_dim/P"/>
</dbReference>
<dbReference type="Pfam" id="PF02518">
    <property type="entry name" value="HATPase_c"/>
    <property type="match status" value="1"/>
</dbReference>
<dbReference type="Gene3D" id="3.30.565.10">
    <property type="entry name" value="Histidine kinase-like ATPase, C-terminal domain"/>
    <property type="match status" value="1"/>
</dbReference>
<feature type="transmembrane region" description="Helical" evidence="9">
    <location>
        <begin position="213"/>
        <end position="234"/>
    </location>
</feature>
<evidence type="ECO:0000256" key="8">
    <source>
        <dbReference type="ARBA" id="ARBA00023136"/>
    </source>
</evidence>
<gene>
    <name evidence="11" type="ORF">FHU36_003971</name>
</gene>
<dbReference type="AlphaFoldDB" id="A0A7X0C5F5"/>
<reference evidence="11 12" key="1">
    <citation type="submission" date="2020-08" db="EMBL/GenBank/DDBJ databases">
        <title>Sequencing the genomes of 1000 actinobacteria strains.</title>
        <authorList>
            <person name="Klenk H.-P."/>
        </authorList>
    </citation>
    <scope>NUCLEOTIDE SEQUENCE [LARGE SCALE GENOMIC DNA]</scope>
    <source>
        <strain evidence="11 12">DSM 45913</strain>
    </source>
</reference>
<name>A0A7X0C5F5_9ACTN</name>
<dbReference type="CDD" id="cd16917">
    <property type="entry name" value="HATPase_UhpB-NarQ-NarX-like"/>
    <property type="match status" value="1"/>
</dbReference>
<comment type="caution">
    <text evidence="11">The sequence shown here is derived from an EMBL/GenBank/DDBJ whole genome shotgun (WGS) entry which is preliminary data.</text>
</comment>
<dbReference type="GO" id="GO:0046983">
    <property type="term" value="F:protein dimerization activity"/>
    <property type="evidence" value="ECO:0007669"/>
    <property type="project" value="InterPro"/>
</dbReference>
<dbReference type="GO" id="GO:0000155">
    <property type="term" value="F:phosphorelay sensor kinase activity"/>
    <property type="evidence" value="ECO:0007669"/>
    <property type="project" value="InterPro"/>
</dbReference>
<feature type="transmembrane region" description="Helical" evidence="9">
    <location>
        <begin position="187"/>
        <end position="207"/>
    </location>
</feature>